<dbReference type="Proteomes" id="UP000814243">
    <property type="component" value="Unassembled WGS sequence"/>
</dbReference>
<dbReference type="AlphaFoldDB" id="A0A922MDC2"/>
<evidence type="ECO:0000313" key="2">
    <source>
        <dbReference type="EMBL" id="KAH9634342.1"/>
    </source>
</evidence>
<feature type="region of interest" description="Disordered" evidence="1">
    <location>
        <begin position="115"/>
        <end position="134"/>
    </location>
</feature>
<protein>
    <submittedName>
        <fullName evidence="2">Uncharacterized protein</fullName>
    </submittedName>
</protein>
<comment type="caution">
    <text evidence="2">The sequence shown here is derived from an EMBL/GenBank/DDBJ whole genome shotgun (WGS) entry which is preliminary data.</text>
</comment>
<proteinExistence type="predicted"/>
<organism evidence="2 3">
    <name type="scientific">Spodoptera exigua</name>
    <name type="common">Beet armyworm</name>
    <name type="synonym">Noctua fulgens</name>
    <dbReference type="NCBI Taxonomy" id="7107"/>
    <lineage>
        <taxon>Eukaryota</taxon>
        <taxon>Metazoa</taxon>
        <taxon>Ecdysozoa</taxon>
        <taxon>Arthropoda</taxon>
        <taxon>Hexapoda</taxon>
        <taxon>Insecta</taxon>
        <taxon>Pterygota</taxon>
        <taxon>Neoptera</taxon>
        <taxon>Endopterygota</taxon>
        <taxon>Lepidoptera</taxon>
        <taxon>Glossata</taxon>
        <taxon>Ditrysia</taxon>
        <taxon>Noctuoidea</taxon>
        <taxon>Noctuidae</taxon>
        <taxon>Amphipyrinae</taxon>
        <taxon>Spodoptera</taxon>
    </lineage>
</organism>
<sequence length="397" mass="46155">MNVRSKQIMSLLSNLENDVLPPDRMISQLPHHDNNDSPPKAILRDVHKNNDSVVQNIDLSKISEATQHHSINLPEAHQDSLIINLVDTATFDLLCNETLPSTSFCDSFIEDSDDSVKDKNYVPEPSSTSSSLRDLDITNDPAEIQVNNVNTQPAQLPVVKIRNKSCRKRKSELQYAKNIQKYPVREPCQNLCKKLCTIHFTEEDRKKYYWSLNWEHQGIFIKNLVTEEACKKSTKNLKRPRNVTYKYSLTKRDTEELSHESILEQKDNRDGRNLTNCHAIDRTLITAHIESFNPCVHHYRRVHAPNKRYLPSDLTIVDMYGNFQEKYPEFKCSLETYRDHLTNKMNISFAKLGHEQCETCETFNLHNLDHVKEPCTDCQICKTYAHHKIKYTLAREM</sequence>
<name>A0A922MDC2_SPOEX</name>
<dbReference type="EMBL" id="JACEFF010000620">
    <property type="protein sequence ID" value="KAH9634342.1"/>
    <property type="molecule type" value="Genomic_DNA"/>
</dbReference>
<evidence type="ECO:0000256" key="1">
    <source>
        <dbReference type="SAM" id="MobiDB-lite"/>
    </source>
</evidence>
<reference evidence="2" key="1">
    <citation type="journal article" date="2021" name="G3 (Bethesda)">
        <title>Genome and transcriptome analysis of the beet armyworm Spodoptera exigua reveals targets for pest control. .</title>
        <authorList>
            <person name="Simon S."/>
            <person name="Breeschoten T."/>
            <person name="Jansen H.J."/>
            <person name="Dirks R.P."/>
            <person name="Schranz M.E."/>
            <person name="Ros V.I.D."/>
        </authorList>
    </citation>
    <scope>NUCLEOTIDE SEQUENCE</scope>
    <source>
        <strain evidence="2">TB_SE_WUR_2020</strain>
    </source>
</reference>
<gene>
    <name evidence="2" type="ORF">HF086_011602</name>
</gene>
<accession>A0A922MDC2</accession>
<evidence type="ECO:0000313" key="3">
    <source>
        <dbReference type="Proteomes" id="UP000814243"/>
    </source>
</evidence>